<name>A0A507FQC7_9FUNG</name>
<evidence type="ECO:0008006" key="13">
    <source>
        <dbReference type="Google" id="ProtNLM"/>
    </source>
</evidence>
<organism evidence="11 12">
    <name type="scientific">Chytriomyces confervae</name>
    <dbReference type="NCBI Taxonomy" id="246404"/>
    <lineage>
        <taxon>Eukaryota</taxon>
        <taxon>Fungi</taxon>
        <taxon>Fungi incertae sedis</taxon>
        <taxon>Chytridiomycota</taxon>
        <taxon>Chytridiomycota incertae sedis</taxon>
        <taxon>Chytridiomycetes</taxon>
        <taxon>Chytridiales</taxon>
        <taxon>Chytriomycetaceae</taxon>
        <taxon>Chytriomyces</taxon>
    </lineage>
</organism>
<keyword evidence="4" id="KW-0808">Transferase</keyword>
<reference evidence="11 12" key="1">
    <citation type="journal article" date="2019" name="Sci. Rep.">
        <title>Comparative genomics of chytrid fungi reveal insights into the obligate biotrophic and pathogenic lifestyle of Synchytrium endobioticum.</title>
        <authorList>
            <person name="van de Vossenberg B.T.L.H."/>
            <person name="Warris S."/>
            <person name="Nguyen H.D.T."/>
            <person name="van Gent-Pelzer M.P.E."/>
            <person name="Joly D.L."/>
            <person name="van de Geest H.C."/>
            <person name="Bonants P.J.M."/>
            <person name="Smith D.S."/>
            <person name="Levesque C.A."/>
            <person name="van der Lee T.A.J."/>
        </authorList>
    </citation>
    <scope>NUCLEOTIDE SEQUENCE [LARGE SCALE GENOMIC DNA]</scope>
    <source>
        <strain evidence="11 12">CBS 675.73</strain>
    </source>
</reference>
<evidence type="ECO:0000256" key="7">
    <source>
        <dbReference type="ARBA" id="ARBA00022989"/>
    </source>
</evidence>
<evidence type="ECO:0000256" key="3">
    <source>
        <dbReference type="ARBA" id="ARBA00022676"/>
    </source>
</evidence>
<dbReference type="PANTHER" id="PTHR31392">
    <property type="entry name" value="ALPHA-1,3-MANNOSYLTRANSFERASE MNN1-RELATED"/>
    <property type="match status" value="1"/>
</dbReference>
<keyword evidence="7 10" id="KW-1133">Transmembrane helix</keyword>
<dbReference type="InterPro" id="IPR029044">
    <property type="entry name" value="Nucleotide-diphossugar_trans"/>
</dbReference>
<evidence type="ECO:0000256" key="6">
    <source>
        <dbReference type="ARBA" id="ARBA00022968"/>
    </source>
</evidence>
<evidence type="ECO:0000256" key="9">
    <source>
        <dbReference type="ARBA" id="ARBA00023180"/>
    </source>
</evidence>
<dbReference type="STRING" id="246404.A0A507FQC7"/>
<dbReference type="InterPro" id="IPR022751">
    <property type="entry name" value="Alpha_mannosyltransferase"/>
</dbReference>
<dbReference type="GO" id="GO:0000033">
    <property type="term" value="F:alpha-1,3-mannosyltransferase activity"/>
    <property type="evidence" value="ECO:0007669"/>
    <property type="project" value="TreeGrafter"/>
</dbReference>
<dbReference type="Proteomes" id="UP000320333">
    <property type="component" value="Unassembled WGS sequence"/>
</dbReference>
<evidence type="ECO:0000313" key="12">
    <source>
        <dbReference type="Proteomes" id="UP000320333"/>
    </source>
</evidence>
<evidence type="ECO:0000256" key="8">
    <source>
        <dbReference type="ARBA" id="ARBA00023136"/>
    </source>
</evidence>
<keyword evidence="3" id="KW-0328">Glycosyltransferase</keyword>
<dbReference type="GO" id="GO:0005794">
    <property type="term" value="C:Golgi apparatus"/>
    <property type="evidence" value="ECO:0007669"/>
    <property type="project" value="TreeGrafter"/>
</dbReference>
<gene>
    <name evidence="11" type="ORF">CcCBS67573_g00799</name>
</gene>
<dbReference type="AlphaFoldDB" id="A0A507FQC7"/>
<comment type="subcellular location">
    <subcellularLocation>
        <location evidence="1">Membrane</location>
        <topology evidence="1">Single-pass type II membrane protein</topology>
    </subcellularLocation>
</comment>
<keyword evidence="8 10" id="KW-0472">Membrane</keyword>
<evidence type="ECO:0000256" key="5">
    <source>
        <dbReference type="ARBA" id="ARBA00022692"/>
    </source>
</evidence>
<keyword evidence="12" id="KW-1185">Reference proteome</keyword>
<protein>
    <recommendedName>
        <fullName evidence="13">Mannosyltransferase</fullName>
    </recommendedName>
</protein>
<dbReference type="PANTHER" id="PTHR31392:SF1">
    <property type="entry name" value="ALPHA-1,3-MANNOSYLTRANSFERASE MNN1-RELATED"/>
    <property type="match status" value="1"/>
</dbReference>
<keyword evidence="6" id="KW-0735">Signal-anchor</keyword>
<accession>A0A507FQC7</accession>
<dbReference type="GO" id="GO:0006493">
    <property type="term" value="P:protein O-linked glycosylation"/>
    <property type="evidence" value="ECO:0007669"/>
    <property type="project" value="TreeGrafter"/>
</dbReference>
<comment type="caution">
    <text evidence="11">The sequence shown here is derived from an EMBL/GenBank/DDBJ whole genome shotgun (WGS) entry which is preliminary data.</text>
</comment>
<keyword evidence="5 10" id="KW-0812">Transmembrane</keyword>
<sequence>MVHIQTRRSSSLSHTPRTKCFNFLRIRNTRLVVLALLTTAFVVIVFFRKDAIGRPKERMPVSNQLLQQANYKAQSEPAQAGLAKVPRIVYYNRHSACHANMLQVTQRLNLTFQTLNPGFLGGLGMDGDKANSCINDGFVRTVCETADVIIVADTMPDARPLFQSLVRESEHERCKANIVLELTTRFDWGVPDRFDYYKLNWKLAATAPKNLFWVTNNAFEPLDLSFEALATPKFRMLRPTGNTELPARRLSPSDASLAMCRQETHSPVYAIMKRMQIPFKHVSGGYGGPKTLANYRAFIEFPYQVSTMKLYENLAAGVVMLLPSKDFFRELIEKDLHAFGPWDKISRAGDDWHKYMDYYAPEIAPFVYYFNSFNHLKSMLTSDAILDTKNVRETAPKAYKKLVDRMLHGWADLFDEMGYKVTVDGQIHTPGSGVEVTQAPLYSSSVSKPATDAEWEKEFEKLMDWHETTRQTRIYRAREVRGAMTEDEIDAYTNSLEKKNPQRKKFATLDDKFAQIDSTLIKLLDYANGEFGKAETDVFGGSLVSVEGFDLKAAMTEVHDFLQSISQNAILGPSNYGGVSKLHRAFALMSSLFHSEETSRSTESETKLLDSLTEEQRNSMKTKLKTLTRVVYPWAFSNSFTGITDLMGSFKQPKGIVLSFGENGFERGLLAIQHIRKNLNCHLPIEVFYNGIQDLDTAKSQALNNLKGVSARNLQDVFPGIAEDRNYHSKPYAVLAASFKHVIYLDDDVILFKSPEEIATASNIFKDYGTLFFKGRSFEFGNSRWTRWFIKSPSVAANTTGRYFTNLSKDEMDASLMLFDKTRLKVVLGLLTSCHLNLREVREGGLDKHLQGDKETYWLSLELLRVPYKFVPGIAGAAGSLQEKDGKVQPNSVCGPQSHLDEFGELLHVNSRSARFNNELDKWEKSLSYYIAPASGDPGRVDSTTQPWCISGQPGGSVTEVFSVGKREKDLVLKLREVEMEMQHESWMHFLQEHV</sequence>
<dbReference type="SUPFAM" id="SSF53448">
    <property type="entry name" value="Nucleotide-diphospho-sugar transferases"/>
    <property type="match status" value="1"/>
</dbReference>
<dbReference type="Pfam" id="PF11051">
    <property type="entry name" value="Mannosyl_trans3"/>
    <property type="match status" value="1"/>
</dbReference>
<dbReference type="GO" id="GO:0016020">
    <property type="term" value="C:membrane"/>
    <property type="evidence" value="ECO:0007669"/>
    <property type="project" value="UniProtKB-SubCell"/>
</dbReference>
<evidence type="ECO:0000256" key="4">
    <source>
        <dbReference type="ARBA" id="ARBA00022679"/>
    </source>
</evidence>
<comment type="similarity">
    <text evidence="2">Belongs to the MNN1/MNT family.</text>
</comment>
<evidence type="ECO:0000256" key="10">
    <source>
        <dbReference type="SAM" id="Phobius"/>
    </source>
</evidence>
<keyword evidence="9" id="KW-0325">Glycoprotein</keyword>
<feature type="transmembrane region" description="Helical" evidence="10">
    <location>
        <begin position="31"/>
        <end position="48"/>
    </location>
</feature>
<dbReference type="OrthoDB" id="543916at2759"/>
<dbReference type="EMBL" id="QEAP01000012">
    <property type="protein sequence ID" value="TPX77910.1"/>
    <property type="molecule type" value="Genomic_DNA"/>
</dbReference>
<evidence type="ECO:0000256" key="1">
    <source>
        <dbReference type="ARBA" id="ARBA00004606"/>
    </source>
</evidence>
<proteinExistence type="inferred from homology"/>
<evidence type="ECO:0000256" key="2">
    <source>
        <dbReference type="ARBA" id="ARBA00009105"/>
    </source>
</evidence>
<evidence type="ECO:0000313" key="11">
    <source>
        <dbReference type="EMBL" id="TPX77910.1"/>
    </source>
</evidence>